<dbReference type="SUPFAM" id="SSF50249">
    <property type="entry name" value="Nucleic acid-binding proteins"/>
    <property type="match status" value="1"/>
</dbReference>
<gene>
    <name evidence="3" type="ORF">LTR25_006265</name>
</gene>
<dbReference type="InterPro" id="IPR012340">
    <property type="entry name" value="NA-bd_OB-fold"/>
</dbReference>
<feature type="region of interest" description="Disordered" evidence="2">
    <location>
        <begin position="359"/>
        <end position="383"/>
    </location>
</feature>
<dbReference type="Gene3D" id="3.40.1280.10">
    <property type="match status" value="1"/>
</dbReference>
<accession>A0AAV9Q7M8</accession>
<evidence type="ECO:0008006" key="5">
    <source>
        <dbReference type="Google" id="ProtNLM"/>
    </source>
</evidence>
<dbReference type="InterPro" id="IPR029028">
    <property type="entry name" value="Alpha/beta_knot_MTases"/>
</dbReference>
<evidence type="ECO:0000256" key="1">
    <source>
        <dbReference type="ARBA" id="ARBA00009841"/>
    </source>
</evidence>
<dbReference type="PANTHER" id="PTHR12150">
    <property type="entry name" value="CLASS IV SAM-BINDING METHYLTRANSFERASE-RELATED"/>
    <property type="match status" value="1"/>
</dbReference>
<protein>
    <recommendedName>
        <fullName evidence="5">DUF171-domain-containing protein</fullName>
    </recommendedName>
</protein>
<feature type="compositionally biased region" description="Acidic residues" evidence="2">
    <location>
        <begin position="372"/>
        <end position="383"/>
    </location>
</feature>
<comment type="caution">
    <text evidence="3">The sequence shown here is derived from an EMBL/GenBank/DDBJ whole genome shotgun (WGS) entry which is preliminary data.</text>
</comment>
<name>A0AAV9Q7M8_9PEZI</name>
<dbReference type="Proteomes" id="UP001345827">
    <property type="component" value="Unassembled WGS sequence"/>
</dbReference>
<organism evidence="3 4">
    <name type="scientific">Vermiconidia calcicola</name>
    <dbReference type="NCBI Taxonomy" id="1690605"/>
    <lineage>
        <taxon>Eukaryota</taxon>
        <taxon>Fungi</taxon>
        <taxon>Dikarya</taxon>
        <taxon>Ascomycota</taxon>
        <taxon>Pezizomycotina</taxon>
        <taxon>Dothideomycetes</taxon>
        <taxon>Dothideomycetidae</taxon>
        <taxon>Mycosphaerellales</taxon>
        <taxon>Extremaceae</taxon>
        <taxon>Vermiconidia</taxon>
    </lineage>
</organism>
<dbReference type="EMBL" id="JAXLQG010000010">
    <property type="protein sequence ID" value="KAK5535257.1"/>
    <property type="molecule type" value="Genomic_DNA"/>
</dbReference>
<evidence type="ECO:0000313" key="3">
    <source>
        <dbReference type="EMBL" id="KAK5535257.1"/>
    </source>
</evidence>
<dbReference type="InterPro" id="IPR029026">
    <property type="entry name" value="tRNA_m1G_MTases_N"/>
</dbReference>
<dbReference type="AlphaFoldDB" id="A0AAV9Q7M8"/>
<reference evidence="3 4" key="1">
    <citation type="submission" date="2023-06" db="EMBL/GenBank/DDBJ databases">
        <title>Black Yeasts Isolated from many extreme environments.</title>
        <authorList>
            <person name="Coleine C."/>
            <person name="Stajich J.E."/>
            <person name="Selbmann L."/>
        </authorList>
    </citation>
    <scope>NUCLEOTIDE SEQUENCE [LARGE SCALE GENOMIC DNA]</scope>
    <source>
        <strain evidence="3 4">CCFEE 5887</strain>
    </source>
</reference>
<proteinExistence type="inferred from homology"/>
<dbReference type="InterPro" id="IPR003750">
    <property type="entry name" value="Put_MeTrfase-C9orf114-like"/>
</dbReference>
<dbReference type="PANTHER" id="PTHR12150:SF13">
    <property type="entry name" value="METHYLTRANSFERASE C9ORF114-RELATED"/>
    <property type="match status" value="1"/>
</dbReference>
<comment type="similarity">
    <text evidence="1">Belongs to the class IV-like SAM-binding methyltransferase superfamily.</text>
</comment>
<evidence type="ECO:0000256" key="2">
    <source>
        <dbReference type="SAM" id="MobiDB-lite"/>
    </source>
</evidence>
<dbReference type="SUPFAM" id="SSF75217">
    <property type="entry name" value="alpha/beta knot"/>
    <property type="match status" value="1"/>
</dbReference>
<dbReference type="Gene3D" id="2.40.50.140">
    <property type="entry name" value="Nucleic acid-binding proteins"/>
    <property type="match status" value="1"/>
</dbReference>
<dbReference type="Pfam" id="PF02598">
    <property type="entry name" value="Methyltrn_RNA_3"/>
    <property type="match status" value="1"/>
</dbReference>
<evidence type="ECO:0000313" key="4">
    <source>
        <dbReference type="Proteomes" id="UP001345827"/>
    </source>
</evidence>
<dbReference type="CDD" id="cd18086">
    <property type="entry name" value="HsC9orf114-like"/>
    <property type="match status" value="1"/>
</dbReference>
<keyword evidence="4" id="KW-1185">Reference proteome</keyword>
<sequence length="383" mass="41812">MVKGKKRKNENSEAMPKRMKLQHAEAEAVVDTSKPTAVFQPSGGRSYTLSVALPGSVVANAKSHEQKTFLAGQIARALAVFCVDEIVIFDDEDSPTQQGRPEVGESDYTAFSHPDHFLAHLLSYLETPPHLRRALFPIHPNLRTAGTLPSLDMPHHLRANEWCEYREGVTVRAAAPGGSGNGTGTLVDVGLSDYATVSDDIPPGTRVTVHLQEQTSKAAETVAPSVPREEKGYYWGYSVRQCTSLSDLWTECPFKGGYDISIGTSERGKPIGKVMSRSPFKNPWVLGFKHVLLVFGGVAGLEKAAKNDANLYEHGIGEKNVKEMFDAWVNVLPGQGSRTIRTEEAVWLGLMGLRPFTEQLGKPMPIPLPPSDESESESDESDS</sequence>